<dbReference type="RefSeq" id="WP_344187984.1">
    <property type="nucleotide sequence ID" value="NZ_BAAAND010000001.1"/>
</dbReference>
<protein>
    <submittedName>
        <fullName evidence="2">Dihydrofolate reductase family protein</fullName>
    </submittedName>
</protein>
<evidence type="ECO:0000313" key="2">
    <source>
        <dbReference type="EMBL" id="GAA1568407.1"/>
    </source>
</evidence>
<dbReference type="Proteomes" id="UP001500190">
    <property type="component" value="Unassembled WGS sequence"/>
</dbReference>
<feature type="domain" description="Bacterial bifunctional deaminase-reductase C-terminal" evidence="1">
    <location>
        <begin position="3"/>
        <end position="172"/>
    </location>
</feature>
<dbReference type="Gene3D" id="3.40.430.10">
    <property type="entry name" value="Dihydrofolate Reductase, subunit A"/>
    <property type="match status" value="1"/>
</dbReference>
<evidence type="ECO:0000313" key="3">
    <source>
        <dbReference type="Proteomes" id="UP001500190"/>
    </source>
</evidence>
<gene>
    <name evidence="2" type="ORF">GCM10009742_08120</name>
</gene>
<dbReference type="SUPFAM" id="SSF53597">
    <property type="entry name" value="Dihydrofolate reductase-like"/>
    <property type="match status" value="1"/>
</dbReference>
<name>A0ABN2D132_9ACTN</name>
<accession>A0ABN2D132</accession>
<organism evidence="2 3">
    <name type="scientific">Kribbella karoonensis</name>
    <dbReference type="NCBI Taxonomy" id="324851"/>
    <lineage>
        <taxon>Bacteria</taxon>
        <taxon>Bacillati</taxon>
        <taxon>Actinomycetota</taxon>
        <taxon>Actinomycetes</taxon>
        <taxon>Propionibacteriales</taxon>
        <taxon>Kribbellaceae</taxon>
        <taxon>Kribbella</taxon>
    </lineage>
</organism>
<keyword evidence="3" id="KW-1185">Reference proteome</keyword>
<dbReference type="Pfam" id="PF01872">
    <property type="entry name" value="RibD_C"/>
    <property type="match status" value="1"/>
</dbReference>
<comment type="caution">
    <text evidence="2">The sequence shown here is derived from an EMBL/GenBank/DDBJ whole genome shotgun (WGS) entry which is preliminary data.</text>
</comment>
<dbReference type="InterPro" id="IPR002734">
    <property type="entry name" value="RibDG_C"/>
</dbReference>
<dbReference type="EMBL" id="BAAAND010000001">
    <property type="protein sequence ID" value="GAA1568407.1"/>
    <property type="molecule type" value="Genomic_DNA"/>
</dbReference>
<sequence length="179" mass="19956">MRKLIESTFVTLNGVIDNPQDWSAPYWDDEYLAYNQSLMEGVEAQVLGRVTYEGFADAWLSRAGDPFADVFNAMPKYVATRTLTEWKWNAQPLEGDAADAVRRLKESDGGDLIKYGTGSFSKTLLENRLVDEYHFWVMPVVADGTNMLFGSGIGPTHLELLGTTTFKSGIVVHKLGPKK</sequence>
<reference evidence="2 3" key="1">
    <citation type="journal article" date="2019" name="Int. J. Syst. Evol. Microbiol.">
        <title>The Global Catalogue of Microorganisms (GCM) 10K type strain sequencing project: providing services to taxonomists for standard genome sequencing and annotation.</title>
        <authorList>
            <consortium name="The Broad Institute Genomics Platform"/>
            <consortium name="The Broad Institute Genome Sequencing Center for Infectious Disease"/>
            <person name="Wu L."/>
            <person name="Ma J."/>
        </authorList>
    </citation>
    <scope>NUCLEOTIDE SEQUENCE [LARGE SCALE GENOMIC DNA]</scope>
    <source>
        <strain evidence="2 3">JCM 14304</strain>
    </source>
</reference>
<evidence type="ECO:0000259" key="1">
    <source>
        <dbReference type="Pfam" id="PF01872"/>
    </source>
</evidence>
<proteinExistence type="predicted"/>
<dbReference type="InterPro" id="IPR024072">
    <property type="entry name" value="DHFR-like_dom_sf"/>
</dbReference>